<name>A0A1I6DKH9_9RHOB</name>
<feature type="signal peptide" evidence="2">
    <location>
        <begin position="1"/>
        <end position="21"/>
    </location>
</feature>
<gene>
    <name evidence="3" type="ORF">SAMN04515673_1049</name>
</gene>
<organism evidence="3 4">
    <name type="scientific">Poseidonocella sedimentorum</name>
    <dbReference type="NCBI Taxonomy" id="871652"/>
    <lineage>
        <taxon>Bacteria</taxon>
        <taxon>Pseudomonadati</taxon>
        <taxon>Pseudomonadota</taxon>
        <taxon>Alphaproteobacteria</taxon>
        <taxon>Rhodobacterales</taxon>
        <taxon>Roseobacteraceae</taxon>
        <taxon>Poseidonocella</taxon>
    </lineage>
</organism>
<evidence type="ECO:0000313" key="4">
    <source>
        <dbReference type="Proteomes" id="UP000199302"/>
    </source>
</evidence>
<dbReference type="InterPro" id="IPR042100">
    <property type="entry name" value="Bug_dom1"/>
</dbReference>
<dbReference type="STRING" id="871652.SAMN04515673_1049"/>
<dbReference type="SUPFAM" id="SSF53850">
    <property type="entry name" value="Periplasmic binding protein-like II"/>
    <property type="match status" value="1"/>
</dbReference>
<keyword evidence="2" id="KW-0732">Signal</keyword>
<sequence length="319" mass="32545">MIKNLLVALPLTLALAAPSLAQEFPDRAMRIVHGFGAGGNADTVSRIMGEAISTNLGEPVVVESRPGAGGTVASGYVAGEDPDGYTLQLMVGGHAVAAGLYNELPYDSVNDFTFLSTIGQFPFFVAARAGEYESIDAVIEAALADPGSIVIGHSGVGSTQHLTGELLGLQTGADFIHVPYKGGAAASTALMGGEVNLIIDTGTVISGQAEAGVYDILAVTSADRWPDAPDVPTLNETVAPGFDVVSWTALGAPAGVPDDIVAILSGAISDALAQPDVRERIAALGANPGASTGAELQALVERQIAVWSEVIETAGIERR</sequence>
<evidence type="ECO:0000313" key="3">
    <source>
        <dbReference type="EMBL" id="SFR05842.1"/>
    </source>
</evidence>
<dbReference type="Pfam" id="PF03401">
    <property type="entry name" value="TctC"/>
    <property type="match status" value="1"/>
</dbReference>
<accession>A0A1I6DKH9</accession>
<feature type="chain" id="PRO_5011436499" evidence="2">
    <location>
        <begin position="22"/>
        <end position="319"/>
    </location>
</feature>
<dbReference type="PANTHER" id="PTHR42928">
    <property type="entry name" value="TRICARBOXYLATE-BINDING PROTEIN"/>
    <property type="match status" value="1"/>
</dbReference>
<dbReference type="RefSeq" id="WP_092078565.1">
    <property type="nucleotide sequence ID" value="NZ_FOYI01000004.1"/>
</dbReference>
<reference evidence="3 4" key="1">
    <citation type="submission" date="2016-10" db="EMBL/GenBank/DDBJ databases">
        <authorList>
            <person name="de Groot N.N."/>
        </authorList>
    </citation>
    <scope>NUCLEOTIDE SEQUENCE [LARGE SCALE GENOMIC DNA]</scope>
    <source>
        <strain evidence="4">KMM 9023,NRIC 0796,JCM 17311,KCTC 23692</strain>
    </source>
</reference>
<dbReference type="Proteomes" id="UP000199302">
    <property type="component" value="Unassembled WGS sequence"/>
</dbReference>
<dbReference type="Gene3D" id="3.40.190.10">
    <property type="entry name" value="Periplasmic binding protein-like II"/>
    <property type="match status" value="1"/>
</dbReference>
<dbReference type="EMBL" id="FOYI01000004">
    <property type="protein sequence ID" value="SFR05842.1"/>
    <property type="molecule type" value="Genomic_DNA"/>
</dbReference>
<dbReference type="Gene3D" id="3.40.190.150">
    <property type="entry name" value="Bordetella uptake gene, domain 1"/>
    <property type="match status" value="1"/>
</dbReference>
<keyword evidence="4" id="KW-1185">Reference proteome</keyword>
<dbReference type="PIRSF" id="PIRSF017082">
    <property type="entry name" value="YflP"/>
    <property type="match status" value="1"/>
</dbReference>
<dbReference type="AlphaFoldDB" id="A0A1I6DKH9"/>
<dbReference type="PANTHER" id="PTHR42928:SF5">
    <property type="entry name" value="BLR1237 PROTEIN"/>
    <property type="match status" value="1"/>
</dbReference>
<evidence type="ECO:0000256" key="2">
    <source>
        <dbReference type="SAM" id="SignalP"/>
    </source>
</evidence>
<protein>
    <submittedName>
        <fullName evidence="3">Tripartite-type tricarboxylate transporter, receptor component TctC</fullName>
    </submittedName>
</protein>
<proteinExistence type="inferred from homology"/>
<dbReference type="OrthoDB" id="8970543at2"/>
<evidence type="ECO:0000256" key="1">
    <source>
        <dbReference type="ARBA" id="ARBA00006987"/>
    </source>
</evidence>
<comment type="similarity">
    <text evidence="1">Belongs to the UPF0065 (bug) family.</text>
</comment>
<keyword evidence="3" id="KW-0675">Receptor</keyword>
<dbReference type="InterPro" id="IPR005064">
    <property type="entry name" value="BUG"/>
</dbReference>